<evidence type="ECO:0000256" key="1">
    <source>
        <dbReference type="ARBA" id="ARBA00022737"/>
    </source>
</evidence>
<organism evidence="3 4">
    <name type="scientific">Galerina marginata (strain CBS 339.88)</name>
    <dbReference type="NCBI Taxonomy" id="685588"/>
    <lineage>
        <taxon>Eukaryota</taxon>
        <taxon>Fungi</taxon>
        <taxon>Dikarya</taxon>
        <taxon>Basidiomycota</taxon>
        <taxon>Agaricomycotina</taxon>
        <taxon>Agaricomycetes</taxon>
        <taxon>Agaricomycetidae</taxon>
        <taxon>Agaricales</taxon>
        <taxon>Agaricineae</taxon>
        <taxon>Strophariaceae</taxon>
        <taxon>Galerina</taxon>
    </lineage>
</organism>
<dbReference type="PROSITE" id="PS50837">
    <property type="entry name" value="NACHT"/>
    <property type="match status" value="1"/>
</dbReference>
<dbReference type="AlphaFoldDB" id="A0A067SGL0"/>
<dbReference type="HOGENOM" id="CLU_000288_6_10_1"/>
<gene>
    <name evidence="3" type="ORF">GALMADRAFT_145105</name>
</gene>
<dbReference type="EMBL" id="KL142399">
    <property type="protein sequence ID" value="KDR70075.1"/>
    <property type="molecule type" value="Genomic_DNA"/>
</dbReference>
<dbReference type="InterPro" id="IPR056884">
    <property type="entry name" value="NPHP3-like_N"/>
</dbReference>
<dbReference type="SUPFAM" id="SSF52540">
    <property type="entry name" value="P-loop containing nucleoside triphosphate hydrolases"/>
    <property type="match status" value="1"/>
</dbReference>
<dbReference type="OrthoDB" id="4760524at2759"/>
<dbReference type="Pfam" id="PF24883">
    <property type="entry name" value="NPHP3_N"/>
    <property type="match status" value="1"/>
</dbReference>
<dbReference type="InterPro" id="IPR007111">
    <property type="entry name" value="NACHT_NTPase"/>
</dbReference>
<evidence type="ECO:0000313" key="3">
    <source>
        <dbReference type="EMBL" id="KDR70075.1"/>
    </source>
</evidence>
<dbReference type="Proteomes" id="UP000027222">
    <property type="component" value="Unassembled WGS sequence"/>
</dbReference>
<feature type="domain" description="NACHT" evidence="2">
    <location>
        <begin position="91"/>
        <end position="236"/>
    </location>
</feature>
<evidence type="ECO:0000313" key="4">
    <source>
        <dbReference type="Proteomes" id="UP000027222"/>
    </source>
</evidence>
<dbReference type="PANTHER" id="PTHR10039">
    <property type="entry name" value="AMELOGENIN"/>
    <property type="match status" value="1"/>
</dbReference>
<reference evidence="4" key="1">
    <citation type="journal article" date="2014" name="Proc. Natl. Acad. Sci. U.S.A.">
        <title>Extensive sampling of basidiomycete genomes demonstrates inadequacy of the white-rot/brown-rot paradigm for wood decay fungi.</title>
        <authorList>
            <person name="Riley R."/>
            <person name="Salamov A.A."/>
            <person name="Brown D.W."/>
            <person name="Nagy L.G."/>
            <person name="Floudas D."/>
            <person name="Held B.W."/>
            <person name="Levasseur A."/>
            <person name="Lombard V."/>
            <person name="Morin E."/>
            <person name="Otillar R."/>
            <person name="Lindquist E.A."/>
            <person name="Sun H."/>
            <person name="LaButti K.M."/>
            <person name="Schmutz J."/>
            <person name="Jabbour D."/>
            <person name="Luo H."/>
            <person name="Baker S.E."/>
            <person name="Pisabarro A.G."/>
            <person name="Walton J.D."/>
            <person name="Blanchette R.A."/>
            <person name="Henrissat B."/>
            <person name="Martin F."/>
            <person name="Cullen D."/>
            <person name="Hibbett D.S."/>
            <person name="Grigoriev I.V."/>
        </authorList>
    </citation>
    <scope>NUCLEOTIDE SEQUENCE [LARGE SCALE GENOMIC DNA]</scope>
    <source>
        <strain evidence="4">CBS 339.88</strain>
    </source>
</reference>
<evidence type="ECO:0000259" key="2">
    <source>
        <dbReference type="PROSITE" id="PS50837"/>
    </source>
</evidence>
<sequence>MALSPLAEQASMFVVNAPMLVTGGVFNNVNNPMAPNGALRIIKEAFKGNIAPNATHDTNDPIDPPRCYPRTRTAILQNLLNWVRRAGNPSLIVWIFGPAGVGKSAIARSLAEILITEGLLGASFFFFRTADGRNHERFLISTIAYQLAFAIPELRPHIAAAADEKPFLFQQSIESQIEDLIVRPSLSVYFPSERVIIIDGLDECNNRDAQRRIVTTIGNAAPRLAGRLKFLILSRPEHDIESAFDQTSVKMISYSIDLKRDLKAHDDILLFVKTKFDEIKTTHPLKSNIESSWPSEAQILALVSKSSGNFIFAQTVMKYIGITYERPQERLEVILDRLPSSDSPFAELDELYRQILSRVRVARELLLGLLGVILACTADTLHKPDLTSSMEFLETILFLQPGDSKVKLIDLQSIISIEQRGWHPSHTFPHFLHTSFSDFLLDPVRSREYCVELPKVYTYIATSCIKILDQRITDIERTNCNCGTMYAICNHRCDNYYSVLFWSCDHSPPSASAELQLALKQHDIGNLFDLFLGEGINKKLWTKVALTITAYFNGLMHSEMIRGTDISLHHLRRFWERLTKASRIPFLGVDVPLKLYSDPTYMLDELREWTNPTPKFKNLARFKYIKKDVNSEEDYIGETVYDNDEEILVPQKHHQQILGLGTICEDATECYRASVTTLEYLEEAWIDSVHQREFEAREELDEDDAQVLVKSIRARL</sequence>
<keyword evidence="4" id="KW-1185">Reference proteome</keyword>
<proteinExistence type="predicted"/>
<protein>
    <recommendedName>
        <fullName evidence="2">NACHT domain-containing protein</fullName>
    </recommendedName>
</protein>
<dbReference type="Gene3D" id="3.40.50.300">
    <property type="entry name" value="P-loop containing nucleotide triphosphate hydrolases"/>
    <property type="match status" value="1"/>
</dbReference>
<dbReference type="InterPro" id="IPR027417">
    <property type="entry name" value="P-loop_NTPase"/>
</dbReference>
<accession>A0A067SGL0</accession>
<name>A0A067SGL0_GALM3</name>
<keyword evidence="1" id="KW-0677">Repeat</keyword>
<dbReference type="PANTHER" id="PTHR10039:SF17">
    <property type="entry name" value="FUNGAL STAND N-TERMINAL GOODBYE DOMAIN-CONTAINING PROTEIN-RELATED"/>
    <property type="match status" value="1"/>
</dbReference>